<feature type="transmembrane region" description="Helical" evidence="7">
    <location>
        <begin position="239"/>
        <end position="261"/>
    </location>
</feature>
<dbReference type="Gene3D" id="1.20.144.10">
    <property type="entry name" value="Phosphatidic acid phosphatase type 2/haloperoxidase"/>
    <property type="match status" value="1"/>
</dbReference>
<evidence type="ECO:0000313" key="10">
    <source>
        <dbReference type="Proteomes" id="UP001304895"/>
    </source>
</evidence>
<accession>A0AAN6ZDD2</accession>
<keyword evidence="5 7" id="KW-0472">Membrane</keyword>
<organism evidence="9 10">
    <name type="scientific">Trichocladium antarcticum</name>
    <dbReference type="NCBI Taxonomy" id="1450529"/>
    <lineage>
        <taxon>Eukaryota</taxon>
        <taxon>Fungi</taxon>
        <taxon>Dikarya</taxon>
        <taxon>Ascomycota</taxon>
        <taxon>Pezizomycotina</taxon>
        <taxon>Sordariomycetes</taxon>
        <taxon>Sordariomycetidae</taxon>
        <taxon>Sordariales</taxon>
        <taxon>Chaetomiaceae</taxon>
        <taxon>Trichocladium</taxon>
    </lineage>
</organism>
<dbReference type="PANTHER" id="PTHR10165:SF84">
    <property type="entry name" value="PHOSPHATIDIC ACID PHOSPHATASE BETA"/>
    <property type="match status" value="1"/>
</dbReference>
<dbReference type="GO" id="GO:0016020">
    <property type="term" value="C:membrane"/>
    <property type="evidence" value="ECO:0007669"/>
    <property type="project" value="UniProtKB-SubCell"/>
</dbReference>
<proteinExistence type="inferred from homology"/>
<reference evidence="9" key="2">
    <citation type="submission" date="2023-05" db="EMBL/GenBank/DDBJ databases">
        <authorList>
            <consortium name="Lawrence Berkeley National Laboratory"/>
            <person name="Steindorff A."/>
            <person name="Hensen N."/>
            <person name="Bonometti L."/>
            <person name="Westerberg I."/>
            <person name="Brannstrom I.O."/>
            <person name="Guillou S."/>
            <person name="Cros-Aarteil S."/>
            <person name="Calhoun S."/>
            <person name="Haridas S."/>
            <person name="Kuo A."/>
            <person name="Mondo S."/>
            <person name="Pangilinan J."/>
            <person name="Riley R."/>
            <person name="Labutti K."/>
            <person name="Andreopoulos B."/>
            <person name="Lipzen A."/>
            <person name="Chen C."/>
            <person name="Yanf M."/>
            <person name="Daum C."/>
            <person name="Ng V."/>
            <person name="Clum A."/>
            <person name="Ohm R."/>
            <person name="Martin F."/>
            <person name="Silar P."/>
            <person name="Natvig D."/>
            <person name="Lalanne C."/>
            <person name="Gautier V."/>
            <person name="Ament-Velasquez S.L."/>
            <person name="Kruys A."/>
            <person name="Hutchinson M.I."/>
            <person name="Powell A.J."/>
            <person name="Barry K."/>
            <person name="Miller A.N."/>
            <person name="Grigoriev I.V."/>
            <person name="Debuchy R."/>
            <person name="Gladieux P."/>
            <person name="Thoren M.H."/>
            <person name="Johannesson H."/>
        </authorList>
    </citation>
    <scope>NUCLEOTIDE SEQUENCE</scope>
    <source>
        <strain evidence="9">CBS 123565</strain>
    </source>
</reference>
<dbReference type="PANTHER" id="PTHR10165">
    <property type="entry name" value="LIPID PHOSPHATE PHOSPHATASE"/>
    <property type="match status" value="1"/>
</dbReference>
<dbReference type="InterPro" id="IPR043216">
    <property type="entry name" value="PAP-like"/>
</dbReference>
<reference evidence="9" key="1">
    <citation type="journal article" date="2023" name="Mol. Phylogenet. Evol.">
        <title>Genome-scale phylogeny and comparative genomics of the fungal order Sordariales.</title>
        <authorList>
            <person name="Hensen N."/>
            <person name="Bonometti L."/>
            <person name="Westerberg I."/>
            <person name="Brannstrom I.O."/>
            <person name="Guillou S."/>
            <person name="Cros-Aarteil S."/>
            <person name="Calhoun S."/>
            <person name="Haridas S."/>
            <person name="Kuo A."/>
            <person name="Mondo S."/>
            <person name="Pangilinan J."/>
            <person name="Riley R."/>
            <person name="LaButti K."/>
            <person name="Andreopoulos B."/>
            <person name="Lipzen A."/>
            <person name="Chen C."/>
            <person name="Yan M."/>
            <person name="Daum C."/>
            <person name="Ng V."/>
            <person name="Clum A."/>
            <person name="Steindorff A."/>
            <person name="Ohm R.A."/>
            <person name="Martin F."/>
            <person name="Silar P."/>
            <person name="Natvig D.O."/>
            <person name="Lalanne C."/>
            <person name="Gautier V."/>
            <person name="Ament-Velasquez S.L."/>
            <person name="Kruys A."/>
            <person name="Hutchinson M.I."/>
            <person name="Powell A.J."/>
            <person name="Barry K."/>
            <person name="Miller A.N."/>
            <person name="Grigoriev I.V."/>
            <person name="Debuchy R."/>
            <person name="Gladieux P."/>
            <person name="Hiltunen Thoren M."/>
            <person name="Johannesson H."/>
        </authorList>
    </citation>
    <scope>NUCLEOTIDE SEQUENCE</scope>
    <source>
        <strain evidence="9">CBS 123565</strain>
    </source>
</reference>
<evidence type="ECO:0000259" key="8">
    <source>
        <dbReference type="SMART" id="SM00014"/>
    </source>
</evidence>
<dbReference type="GO" id="GO:0046839">
    <property type="term" value="P:phospholipid dephosphorylation"/>
    <property type="evidence" value="ECO:0007669"/>
    <property type="project" value="TreeGrafter"/>
</dbReference>
<dbReference type="InterPro" id="IPR036938">
    <property type="entry name" value="PAP2/HPO_sf"/>
</dbReference>
<feature type="compositionally biased region" description="Gly residues" evidence="6">
    <location>
        <begin position="334"/>
        <end position="343"/>
    </location>
</feature>
<protein>
    <submittedName>
        <fullName evidence="9">Lipid phosphate phosphatase 1</fullName>
    </submittedName>
</protein>
<feature type="region of interest" description="Disordered" evidence="6">
    <location>
        <begin position="327"/>
        <end position="352"/>
    </location>
</feature>
<dbReference type="Proteomes" id="UP001304895">
    <property type="component" value="Unassembled WGS sequence"/>
</dbReference>
<dbReference type="GO" id="GO:0008195">
    <property type="term" value="F:phosphatidate phosphatase activity"/>
    <property type="evidence" value="ECO:0007669"/>
    <property type="project" value="TreeGrafter"/>
</dbReference>
<dbReference type="Pfam" id="PF01569">
    <property type="entry name" value="PAP2"/>
    <property type="match status" value="1"/>
</dbReference>
<name>A0AAN6ZDD2_9PEZI</name>
<evidence type="ECO:0000256" key="5">
    <source>
        <dbReference type="ARBA" id="ARBA00023136"/>
    </source>
</evidence>
<keyword evidence="3 7" id="KW-0812">Transmembrane</keyword>
<feature type="domain" description="Phosphatidic acid phosphatase type 2/haloperoxidase" evidence="8">
    <location>
        <begin position="135"/>
        <end position="285"/>
    </location>
</feature>
<feature type="transmembrane region" description="Helical" evidence="7">
    <location>
        <begin position="99"/>
        <end position="120"/>
    </location>
</feature>
<dbReference type="AlphaFoldDB" id="A0AAN6ZDD2"/>
<feature type="region of interest" description="Disordered" evidence="6">
    <location>
        <begin position="1"/>
        <end position="35"/>
    </location>
</feature>
<dbReference type="FunFam" id="1.20.144.10:FF:000035">
    <property type="entry name" value="Putative Lipid phosphate phosphatase 1"/>
    <property type="match status" value="1"/>
</dbReference>
<dbReference type="GO" id="GO:0006644">
    <property type="term" value="P:phospholipid metabolic process"/>
    <property type="evidence" value="ECO:0007669"/>
    <property type="project" value="InterPro"/>
</dbReference>
<sequence length="379" mass="41383">MGFFNRGQQDAAPLPVAENHGRGRRHHHHSAEPYTMSSRPTFGQWVKGTWLDILTMAVLGAIGLGVYYAPPAPSRSFAVEFAHGEVVHPQFAYPSRKEIIPIWLAAFLASVVPIFIMLCMQFRIRSFWDFNNAVVGLLYSLITAAVFQVFIKWLIGGLRPHFLAVCKPDISKLTGGNGSGGFDGLYYTREICTGDAKEINDALESMPSGHATAAFAGLVFLYLYLNAKLKVFSNYHPSMWKLAVTYMPLLGACLVAGALTVDEFHHWYDLLAGATIGTVMAFSAYRMTYAAVWDWRYNHIPLHRNAPFMYARDWDLGGPTFTRKAGWGGHEHGSSGGSSGVHGNGASTNGRGQNAHAMAAVGSGAGMPRAHGVRGDNMV</sequence>
<evidence type="ECO:0000256" key="7">
    <source>
        <dbReference type="SAM" id="Phobius"/>
    </source>
</evidence>
<evidence type="ECO:0000256" key="1">
    <source>
        <dbReference type="ARBA" id="ARBA00004141"/>
    </source>
</evidence>
<feature type="transmembrane region" description="Helical" evidence="7">
    <location>
        <begin position="49"/>
        <end position="69"/>
    </location>
</feature>
<evidence type="ECO:0000256" key="2">
    <source>
        <dbReference type="ARBA" id="ARBA00008816"/>
    </source>
</evidence>
<comment type="caution">
    <text evidence="9">The sequence shown here is derived from an EMBL/GenBank/DDBJ whole genome shotgun (WGS) entry which is preliminary data.</text>
</comment>
<feature type="transmembrane region" description="Helical" evidence="7">
    <location>
        <begin position="209"/>
        <end position="227"/>
    </location>
</feature>
<evidence type="ECO:0000256" key="6">
    <source>
        <dbReference type="SAM" id="MobiDB-lite"/>
    </source>
</evidence>
<evidence type="ECO:0000256" key="4">
    <source>
        <dbReference type="ARBA" id="ARBA00022989"/>
    </source>
</evidence>
<keyword evidence="10" id="KW-1185">Reference proteome</keyword>
<feature type="transmembrane region" description="Helical" evidence="7">
    <location>
        <begin position="267"/>
        <end position="285"/>
    </location>
</feature>
<comment type="similarity">
    <text evidence="2">Belongs to the PA-phosphatase related phosphoesterase family.</text>
</comment>
<feature type="transmembrane region" description="Helical" evidence="7">
    <location>
        <begin position="132"/>
        <end position="155"/>
    </location>
</feature>
<evidence type="ECO:0000313" key="9">
    <source>
        <dbReference type="EMBL" id="KAK4134945.1"/>
    </source>
</evidence>
<gene>
    <name evidence="9" type="ORF">BT67DRAFT_433753</name>
</gene>
<evidence type="ECO:0000256" key="3">
    <source>
        <dbReference type="ARBA" id="ARBA00022692"/>
    </source>
</evidence>
<dbReference type="InterPro" id="IPR000326">
    <property type="entry name" value="PAP2/HPO"/>
</dbReference>
<dbReference type="EMBL" id="MU853407">
    <property type="protein sequence ID" value="KAK4134945.1"/>
    <property type="molecule type" value="Genomic_DNA"/>
</dbReference>
<dbReference type="CDD" id="cd03390">
    <property type="entry name" value="PAP2_containing_1_like"/>
    <property type="match status" value="1"/>
</dbReference>
<keyword evidence="4 7" id="KW-1133">Transmembrane helix</keyword>
<dbReference type="SMART" id="SM00014">
    <property type="entry name" value="acidPPc"/>
    <property type="match status" value="1"/>
</dbReference>
<dbReference type="SUPFAM" id="SSF48317">
    <property type="entry name" value="Acid phosphatase/Vanadium-dependent haloperoxidase"/>
    <property type="match status" value="1"/>
</dbReference>
<comment type="subcellular location">
    <subcellularLocation>
        <location evidence="1">Membrane</location>
        <topology evidence="1">Multi-pass membrane protein</topology>
    </subcellularLocation>
</comment>